<evidence type="ECO:0000313" key="8">
    <source>
        <dbReference type="EMBL" id="EFH12937.1"/>
    </source>
</evidence>
<evidence type="ECO:0000313" key="9">
    <source>
        <dbReference type="Proteomes" id="UP000005324"/>
    </source>
</evidence>
<feature type="domain" description="CusB-like beta-barrel" evidence="6">
    <location>
        <begin position="37"/>
        <end position="110"/>
    </location>
</feature>
<dbReference type="GO" id="GO:0022857">
    <property type="term" value="F:transmembrane transporter activity"/>
    <property type="evidence" value="ECO:0007669"/>
    <property type="project" value="InterPro"/>
</dbReference>
<evidence type="ECO:0000256" key="5">
    <source>
        <dbReference type="ARBA" id="ARBA00058766"/>
    </source>
</evidence>
<gene>
    <name evidence="8" type="ORF">HMPREF0731_0820</name>
</gene>
<dbReference type="GO" id="GO:0046914">
    <property type="term" value="F:transition metal ion binding"/>
    <property type="evidence" value="ECO:0007669"/>
    <property type="project" value="TreeGrafter"/>
</dbReference>
<dbReference type="GO" id="GO:0046686">
    <property type="term" value="P:response to cadmium ion"/>
    <property type="evidence" value="ECO:0007669"/>
    <property type="project" value="UniProtKB-KW"/>
</dbReference>
<dbReference type="InterPro" id="IPR058792">
    <property type="entry name" value="Beta-barrel_RND_2"/>
</dbReference>
<dbReference type="Pfam" id="PF25975">
    <property type="entry name" value="CzcB_C"/>
    <property type="match status" value="1"/>
</dbReference>
<dbReference type="Pfam" id="PF25954">
    <property type="entry name" value="Beta-barrel_RND_2"/>
    <property type="match status" value="1"/>
</dbReference>
<evidence type="ECO:0000256" key="3">
    <source>
        <dbReference type="ARBA" id="ARBA00022833"/>
    </source>
</evidence>
<dbReference type="FunFam" id="2.40.420.20:FF:000006">
    <property type="entry name" value="RND family efflux transporter MFP subunit"/>
    <property type="match status" value="1"/>
</dbReference>
<keyword evidence="3" id="KW-0862">Zinc</keyword>
<dbReference type="EMBL" id="ADVL01000139">
    <property type="protein sequence ID" value="EFH12937.1"/>
    <property type="molecule type" value="Genomic_DNA"/>
</dbReference>
<dbReference type="Gene3D" id="2.40.30.170">
    <property type="match status" value="1"/>
</dbReference>
<dbReference type="PANTHER" id="PTHR30097:SF4">
    <property type="entry name" value="SLR6042 PROTEIN"/>
    <property type="match status" value="1"/>
</dbReference>
<dbReference type="InterPro" id="IPR051909">
    <property type="entry name" value="MFP_Cation_Efflux"/>
</dbReference>
<dbReference type="Proteomes" id="UP000005324">
    <property type="component" value="Unassembled WGS sequence"/>
</dbReference>
<dbReference type="GO" id="GO:0016020">
    <property type="term" value="C:membrane"/>
    <property type="evidence" value="ECO:0007669"/>
    <property type="project" value="InterPro"/>
</dbReference>
<sequence>LELRAPIAGRVTARAAILGGNAAADAELFSVADLSVLWVEMTIPPRDLPMARQGQAVAIQGEGEARAEARIIFLSPVLDPETRSARAVAALPNPDGAWSAGGFVTAQLTTGAQPVDLMVPRGAVQEVEGKQVVFLRNEEGFEMREVALGREDAENVEVIFGLDEGARIAVGNAFVLRAELGKSEAGHGH</sequence>
<comment type="function">
    <text evidence="5">CzcA and CzcB together would act in zinc efflux nearly as effectively as the complete czc efflux system (CzcABC). The CzcB protein is thought to funnel zinc cations to the CzcA transport protein.</text>
</comment>
<feature type="domain" description="CzcB-like C-terminal circularly permuted SH3-like" evidence="7">
    <location>
        <begin position="117"/>
        <end position="177"/>
    </location>
</feature>
<dbReference type="InterPro" id="IPR006143">
    <property type="entry name" value="RND_pump_MFP"/>
</dbReference>
<evidence type="ECO:0000256" key="1">
    <source>
        <dbReference type="ARBA" id="ARBA00009477"/>
    </source>
</evidence>
<dbReference type="SUPFAM" id="SSF111369">
    <property type="entry name" value="HlyD-like secretion proteins"/>
    <property type="match status" value="1"/>
</dbReference>
<dbReference type="FunFam" id="2.40.30.170:FF:000010">
    <property type="entry name" value="Efflux RND transporter periplasmic adaptor subunit"/>
    <property type="match status" value="1"/>
</dbReference>
<accession>D5RIB0</accession>
<keyword evidence="2" id="KW-0813">Transport</keyword>
<keyword evidence="9" id="KW-1185">Reference proteome</keyword>
<dbReference type="PANTHER" id="PTHR30097">
    <property type="entry name" value="CATION EFFLUX SYSTEM PROTEIN CUSB"/>
    <property type="match status" value="1"/>
</dbReference>
<proteinExistence type="inferred from homology"/>
<protein>
    <submittedName>
        <fullName evidence="8">Uncharacterized protein</fullName>
    </submittedName>
</protein>
<dbReference type="RefSeq" id="WP_007003879.1">
    <property type="nucleotide sequence ID" value="NZ_GG770778.1"/>
</dbReference>
<name>D5RIB0_9PROT</name>
<reference evidence="8 9" key="1">
    <citation type="submission" date="2010-04" db="EMBL/GenBank/DDBJ databases">
        <authorList>
            <person name="Qin X."/>
            <person name="Bachman B."/>
            <person name="Battles P."/>
            <person name="Bell A."/>
            <person name="Bess C."/>
            <person name="Bickham C."/>
            <person name="Chaboub L."/>
            <person name="Chen D."/>
            <person name="Coyle M."/>
            <person name="Deiros D.R."/>
            <person name="Dinh H."/>
            <person name="Forbes L."/>
            <person name="Fowler G."/>
            <person name="Francisco L."/>
            <person name="Fu Q."/>
            <person name="Gubbala S."/>
            <person name="Hale W."/>
            <person name="Han Y."/>
            <person name="Hemphill L."/>
            <person name="Highlander S.K."/>
            <person name="Hirani K."/>
            <person name="Hogues M."/>
            <person name="Jackson L."/>
            <person name="Jakkamsetti A."/>
            <person name="Javaid M."/>
            <person name="Jiang H."/>
            <person name="Korchina V."/>
            <person name="Kovar C."/>
            <person name="Lara F."/>
            <person name="Lee S."/>
            <person name="Mata R."/>
            <person name="Mathew T."/>
            <person name="Moen C."/>
            <person name="Morales K."/>
            <person name="Munidasa M."/>
            <person name="Nazareth L."/>
            <person name="Ngo R."/>
            <person name="Nguyen L."/>
            <person name="Okwuonu G."/>
            <person name="Ongeri F."/>
            <person name="Patil S."/>
            <person name="Petrosino J."/>
            <person name="Pham C."/>
            <person name="Pham P."/>
            <person name="Pu L.-L."/>
            <person name="Puazo M."/>
            <person name="Raj R."/>
            <person name="Reid J."/>
            <person name="Rouhana J."/>
            <person name="Saada N."/>
            <person name="Shang Y."/>
            <person name="Simmons D."/>
            <person name="Thornton R."/>
            <person name="Warren J."/>
            <person name="Weissenberger G."/>
            <person name="Zhang J."/>
            <person name="Zhang L."/>
            <person name="Zhou C."/>
            <person name="Zhu D."/>
            <person name="Muzny D."/>
            <person name="Worley K."/>
            <person name="Gibbs R."/>
        </authorList>
    </citation>
    <scope>NUCLEOTIDE SEQUENCE [LARGE SCALE GENOMIC DNA]</scope>
    <source>
        <strain evidence="8 9">ATCC 49957</strain>
    </source>
</reference>
<dbReference type="Gene3D" id="2.40.420.20">
    <property type="match status" value="1"/>
</dbReference>
<keyword evidence="4" id="KW-0105">Cadmium resistance</keyword>
<comment type="caution">
    <text evidence="8">The sequence shown here is derived from an EMBL/GenBank/DDBJ whole genome shotgun (WGS) entry which is preliminary data.</text>
</comment>
<dbReference type="HOGENOM" id="CLU_1430928_0_0_5"/>
<comment type="similarity">
    <text evidence="1">Belongs to the membrane fusion protein (MFP) (TC 8.A.1) family.</text>
</comment>
<evidence type="ECO:0000256" key="4">
    <source>
        <dbReference type="ARBA" id="ARBA00043263"/>
    </source>
</evidence>
<dbReference type="NCBIfam" id="TIGR01730">
    <property type="entry name" value="RND_mfp"/>
    <property type="match status" value="1"/>
</dbReference>
<dbReference type="InterPro" id="IPR058649">
    <property type="entry name" value="CzcB_C"/>
</dbReference>
<dbReference type="GO" id="GO:0030288">
    <property type="term" value="C:outer membrane-bounded periplasmic space"/>
    <property type="evidence" value="ECO:0007669"/>
    <property type="project" value="TreeGrafter"/>
</dbReference>
<organism evidence="8 9">
    <name type="scientific">Pseudoroseomonas cervicalis ATCC 49957</name>
    <dbReference type="NCBI Taxonomy" id="525371"/>
    <lineage>
        <taxon>Bacteria</taxon>
        <taxon>Pseudomonadati</taxon>
        <taxon>Pseudomonadota</taxon>
        <taxon>Alphaproteobacteria</taxon>
        <taxon>Acetobacterales</taxon>
        <taxon>Roseomonadaceae</taxon>
        <taxon>Roseomonas</taxon>
    </lineage>
</organism>
<dbReference type="AlphaFoldDB" id="D5RIB0"/>
<evidence type="ECO:0000259" key="6">
    <source>
        <dbReference type="Pfam" id="PF25954"/>
    </source>
</evidence>
<evidence type="ECO:0000259" key="7">
    <source>
        <dbReference type="Pfam" id="PF25975"/>
    </source>
</evidence>
<dbReference type="GO" id="GO:0015679">
    <property type="term" value="P:plasma membrane copper ion transport"/>
    <property type="evidence" value="ECO:0007669"/>
    <property type="project" value="TreeGrafter"/>
</dbReference>
<evidence type="ECO:0000256" key="2">
    <source>
        <dbReference type="ARBA" id="ARBA00022448"/>
    </source>
</evidence>
<dbReference type="GO" id="GO:0060003">
    <property type="term" value="P:copper ion export"/>
    <property type="evidence" value="ECO:0007669"/>
    <property type="project" value="TreeGrafter"/>
</dbReference>
<feature type="non-terminal residue" evidence="8">
    <location>
        <position position="1"/>
    </location>
</feature>